<feature type="domain" description="ABC3 transporter permease C-terminal" evidence="7">
    <location>
        <begin position="257"/>
        <end position="372"/>
    </location>
</feature>
<evidence type="ECO:0000256" key="3">
    <source>
        <dbReference type="ARBA" id="ARBA00022692"/>
    </source>
</evidence>
<feature type="transmembrane region" description="Helical" evidence="6">
    <location>
        <begin position="346"/>
        <end position="367"/>
    </location>
</feature>
<feature type="transmembrane region" description="Helical" evidence="6">
    <location>
        <begin position="250"/>
        <end position="276"/>
    </location>
</feature>
<reference evidence="8 9" key="1">
    <citation type="journal article" date="2014" name="PLoS Genet.">
        <title>Phylogenetically driven sequencing of extremely halophilic archaea reveals strategies for static and dynamic osmo-response.</title>
        <authorList>
            <person name="Becker E.A."/>
            <person name="Seitzer P.M."/>
            <person name="Tritt A."/>
            <person name="Larsen D."/>
            <person name="Krusor M."/>
            <person name="Yao A.I."/>
            <person name="Wu D."/>
            <person name="Madern D."/>
            <person name="Eisen J.A."/>
            <person name="Darling A.E."/>
            <person name="Facciotti M.T."/>
        </authorList>
    </citation>
    <scope>NUCLEOTIDE SEQUENCE [LARGE SCALE GENOMIC DNA]</scope>
    <source>
        <strain evidence="8 9">DSM 19288</strain>
    </source>
</reference>
<dbReference type="EMBL" id="AOJK01000011">
    <property type="protein sequence ID" value="ELZ47790.1"/>
    <property type="molecule type" value="Genomic_DNA"/>
</dbReference>
<keyword evidence="4 6" id="KW-1133">Transmembrane helix</keyword>
<evidence type="ECO:0000256" key="6">
    <source>
        <dbReference type="SAM" id="Phobius"/>
    </source>
</evidence>
<name>M0EJ53_9EURY</name>
<evidence type="ECO:0000256" key="2">
    <source>
        <dbReference type="ARBA" id="ARBA00022475"/>
    </source>
</evidence>
<dbReference type="PANTHER" id="PTHR43738:SF2">
    <property type="entry name" value="ABC TRANSPORTER PERMEASE"/>
    <property type="match status" value="1"/>
</dbReference>
<evidence type="ECO:0000259" key="7">
    <source>
        <dbReference type="Pfam" id="PF02687"/>
    </source>
</evidence>
<dbReference type="STRING" id="1227465.C463_02211"/>
<dbReference type="InterPro" id="IPR003838">
    <property type="entry name" value="ABC3_permease_C"/>
</dbReference>
<evidence type="ECO:0000256" key="4">
    <source>
        <dbReference type="ARBA" id="ARBA00022989"/>
    </source>
</evidence>
<proteinExistence type="predicted"/>
<keyword evidence="2" id="KW-1003">Cell membrane</keyword>
<organism evidence="8 9">
    <name type="scientific">Halorubrum californiense DSM 19288</name>
    <dbReference type="NCBI Taxonomy" id="1227465"/>
    <lineage>
        <taxon>Archaea</taxon>
        <taxon>Methanobacteriati</taxon>
        <taxon>Methanobacteriota</taxon>
        <taxon>Stenosarchaea group</taxon>
        <taxon>Halobacteria</taxon>
        <taxon>Halobacteriales</taxon>
        <taxon>Haloferacaceae</taxon>
        <taxon>Halorubrum</taxon>
    </lineage>
</organism>
<evidence type="ECO:0000313" key="8">
    <source>
        <dbReference type="EMBL" id="ELZ47790.1"/>
    </source>
</evidence>
<dbReference type="GO" id="GO:0005886">
    <property type="term" value="C:plasma membrane"/>
    <property type="evidence" value="ECO:0007669"/>
    <property type="project" value="UniProtKB-SubCell"/>
</dbReference>
<keyword evidence="9" id="KW-1185">Reference proteome</keyword>
<dbReference type="AlphaFoldDB" id="M0EJ53"/>
<dbReference type="OrthoDB" id="170372at2157"/>
<sequence>MGVCIAGVAVAVALLVVVTSVSIGLAGSTTVESEDIDYWIVPDDGGSGSVPLQSEGARLSQVHTITADLNADDRIEYASPVALQPLRLENPATGDREYVIAIGVLPPDGHRRVADMRLGPLNEAYPYYADGDYDGTWTGEFVASPAVADRLALSVNDTAAVSGANRSLTLVGVNDREMAAGFGEVPAVAMPLAELQSLAGLEEADEADQILVSTTAPSVESELAAVYPRTEVVSRAGLTSFQTTSTNLPLAMALAATVVAGGIGVAFVGTMMGLELTAGRRELAVLNAVGFSRRTQALVVISETVTVAVIGGVLGVGLGILATLAVNVGVASVIGVPSLATITPAVPGYAFVVAILVGLCAAPYPLYLTVRTDTLGELG</sequence>
<dbReference type="PANTHER" id="PTHR43738">
    <property type="entry name" value="ABC TRANSPORTER, MEMBRANE PROTEIN"/>
    <property type="match status" value="1"/>
</dbReference>
<dbReference type="PATRIC" id="fig|1227465.4.peg.433"/>
<dbReference type="InterPro" id="IPR051125">
    <property type="entry name" value="ABC-4/HrtB_transporter"/>
</dbReference>
<keyword evidence="5 6" id="KW-0472">Membrane</keyword>
<protein>
    <submittedName>
        <fullName evidence="8">ABC transporter permease</fullName>
    </submittedName>
</protein>
<feature type="transmembrane region" description="Helical" evidence="6">
    <location>
        <begin position="297"/>
        <end position="326"/>
    </location>
</feature>
<dbReference type="Proteomes" id="UP000011586">
    <property type="component" value="Unassembled WGS sequence"/>
</dbReference>
<evidence type="ECO:0000256" key="1">
    <source>
        <dbReference type="ARBA" id="ARBA00004651"/>
    </source>
</evidence>
<comment type="subcellular location">
    <subcellularLocation>
        <location evidence="1">Cell membrane</location>
        <topology evidence="1">Multi-pass membrane protein</topology>
    </subcellularLocation>
</comment>
<comment type="caution">
    <text evidence="8">The sequence shown here is derived from an EMBL/GenBank/DDBJ whole genome shotgun (WGS) entry which is preliminary data.</text>
</comment>
<evidence type="ECO:0000256" key="5">
    <source>
        <dbReference type="ARBA" id="ARBA00023136"/>
    </source>
</evidence>
<gene>
    <name evidence="8" type="ORF">C463_02211</name>
</gene>
<keyword evidence="3 6" id="KW-0812">Transmembrane</keyword>
<accession>M0EJ53</accession>
<dbReference type="Pfam" id="PF02687">
    <property type="entry name" value="FtsX"/>
    <property type="match status" value="1"/>
</dbReference>
<evidence type="ECO:0000313" key="9">
    <source>
        <dbReference type="Proteomes" id="UP000011586"/>
    </source>
</evidence>